<dbReference type="EMBL" id="CP011451">
    <property type="protein sequence ID" value="AKH37407.1"/>
    <property type="molecule type" value="Genomic_DNA"/>
</dbReference>
<evidence type="ECO:0000313" key="10">
    <source>
        <dbReference type="EMBL" id="TYP91411.1"/>
    </source>
</evidence>
<evidence type="ECO:0000256" key="6">
    <source>
        <dbReference type="ARBA" id="ARBA00023136"/>
    </source>
</evidence>
<organism evidence="9 11">
    <name type="scientific">Nitrosomonas communis</name>
    <dbReference type="NCBI Taxonomy" id="44574"/>
    <lineage>
        <taxon>Bacteria</taxon>
        <taxon>Pseudomonadati</taxon>
        <taxon>Pseudomonadota</taxon>
        <taxon>Betaproteobacteria</taxon>
        <taxon>Nitrosomonadales</taxon>
        <taxon>Nitrosomonadaceae</taxon>
        <taxon>Nitrosomonas</taxon>
    </lineage>
</organism>
<evidence type="ECO:0000313" key="9">
    <source>
        <dbReference type="EMBL" id="AKH37407.1"/>
    </source>
</evidence>
<reference evidence="11" key="1">
    <citation type="submission" date="2015-05" db="EMBL/GenBank/DDBJ databases">
        <title>Draft genome of Nitrosomonas communis strain Nm2.</title>
        <authorList>
            <person name="Kozlowski J.A."/>
            <person name="Kits K.D."/>
            <person name="Stein L.Y."/>
        </authorList>
    </citation>
    <scope>NUCLEOTIDE SEQUENCE [LARGE SCALE GENOMIC DNA]</scope>
    <source>
        <strain evidence="11">Nm2</strain>
    </source>
</reference>
<evidence type="ECO:0000256" key="1">
    <source>
        <dbReference type="ARBA" id="ARBA00004167"/>
    </source>
</evidence>
<reference evidence="10 12" key="3">
    <citation type="submission" date="2019-07" db="EMBL/GenBank/DDBJ databases">
        <title>Active sludge and wastewater microbial communities from Klosterneuburg, Austria.</title>
        <authorList>
            <person name="Wagner M."/>
        </authorList>
    </citation>
    <scope>NUCLEOTIDE SEQUENCE [LARGE SCALE GENOMIC DNA]</scope>
    <source>
        <strain evidence="10 12">Nm2</strain>
    </source>
</reference>
<dbReference type="SUPFAM" id="SSF54523">
    <property type="entry name" value="Pili subunits"/>
    <property type="match status" value="1"/>
</dbReference>
<evidence type="ECO:0000256" key="3">
    <source>
        <dbReference type="ARBA" id="ARBA00022481"/>
    </source>
</evidence>
<name>A0A0F7KF02_9PROT</name>
<protein>
    <submittedName>
        <fullName evidence="10">Type IV pilus assembly protein PilA</fullName>
    </submittedName>
</protein>
<dbReference type="GO" id="GO:0044096">
    <property type="term" value="C:type IV pilus"/>
    <property type="evidence" value="ECO:0007669"/>
    <property type="project" value="TreeGrafter"/>
</dbReference>
<dbReference type="Proteomes" id="UP000324176">
    <property type="component" value="Unassembled WGS sequence"/>
</dbReference>
<dbReference type="PANTHER" id="PTHR30093:SF34">
    <property type="entry name" value="PREPILIN PEPTIDASE-DEPENDENT PROTEIN D"/>
    <property type="match status" value="1"/>
</dbReference>
<keyword evidence="7" id="KW-0281">Fimbrium</keyword>
<dbReference type="PANTHER" id="PTHR30093">
    <property type="entry name" value="GENERAL SECRETION PATHWAY PROTEIN G"/>
    <property type="match status" value="1"/>
</dbReference>
<evidence type="ECO:0000256" key="7">
    <source>
        <dbReference type="RuleBase" id="RU000389"/>
    </source>
</evidence>
<keyword evidence="6 8" id="KW-0472">Membrane</keyword>
<dbReference type="PRINTS" id="PR00885">
    <property type="entry name" value="BCTERIALGSPH"/>
</dbReference>
<reference evidence="9 11" key="2">
    <citation type="journal article" date="2016" name="Genome Announc.">
        <title>Genome Sequence of Nitrosomonas communis Strain Nm2, a Mesophilic Ammonia-Oxidizing Bacterium Isolated from Mediterranean Soil.</title>
        <authorList>
            <person name="Kozlowski J.A."/>
            <person name="Kits K.D."/>
            <person name="Stein L.Y."/>
        </authorList>
    </citation>
    <scope>NUCLEOTIDE SEQUENCE [LARGE SCALE GENOMIC DNA]</scope>
    <source>
        <strain evidence="9 11">Nm2</strain>
    </source>
</reference>
<dbReference type="EMBL" id="VNHT01000009">
    <property type="protein sequence ID" value="TYP91411.1"/>
    <property type="molecule type" value="Genomic_DNA"/>
</dbReference>
<accession>A0A0F7KF02</accession>
<sequence>MQQMQKGFTLIELMIVVAIIGILAAVAIPSYQTYTKKARFSEVVAAAAPLKLGIETCFQDKRDMTNCTNGANGVPAAVGANGYVQSGTVGGNAELTAAITMKAAKDKDGLNEETYILTGTAATKDSPIQWVKTGSCVAAAIC</sequence>
<dbReference type="NCBIfam" id="TIGR02532">
    <property type="entry name" value="IV_pilin_GFxxxE"/>
    <property type="match status" value="1"/>
</dbReference>
<dbReference type="GO" id="GO:0043107">
    <property type="term" value="P:type IV pilus-dependent motility"/>
    <property type="evidence" value="ECO:0007669"/>
    <property type="project" value="TreeGrafter"/>
</dbReference>
<dbReference type="InterPro" id="IPR002416">
    <property type="entry name" value="T2SS_protein-GspH"/>
</dbReference>
<dbReference type="Pfam" id="PF00114">
    <property type="entry name" value="Pilin"/>
    <property type="match status" value="1"/>
</dbReference>
<gene>
    <name evidence="9" type="ORF">AAW31_05600</name>
    <name evidence="10" type="ORF">BCL69_100939</name>
</gene>
<evidence type="ECO:0000256" key="8">
    <source>
        <dbReference type="SAM" id="Phobius"/>
    </source>
</evidence>
<dbReference type="GO" id="GO:0016020">
    <property type="term" value="C:membrane"/>
    <property type="evidence" value="ECO:0007669"/>
    <property type="project" value="UniProtKB-SubCell"/>
</dbReference>
<comment type="similarity">
    <text evidence="2 7">Belongs to the N-Me-Phe pilin family.</text>
</comment>
<evidence type="ECO:0000313" key="12">
    <source>
        <dbReference type="Proteomes" id="UP000324176"/>
    </source>
</evidence>
<dbReference type="GO" id="GO:0015628">
    <property type="term" value="P:protein secretion by the type II secretion system"/>
    <property type="evidence" value="ECO:0007669"/>
    <property type="project" value="InterPro"/>
</dbReference>
<dbReference type="Pfam" id="PF07963">
    <property type="entry name" value="N_methyl"/>
    <property type="match status" value="1"/>
</dbReference>
<evidence type="ECO:0000256" key="4">
    <source>
        <dbReference type="ARBA" id="ARBA00022692"/>
    </source>
</evidence>
<dbReference type="Proteomes" id="UP000034156">
    <property type="component" value="Chromosome"/>
</dbReference>
<dbReference type="Gene3D" id="3.30.700.10">
    <property type="entry name" value="Glycoprotein, Type 4 Pilin"/>
    <property type="match status" value="1"/>
</dbReference>
<keyword evidence="3" id="KW-0488">Methylation</keyword>
<comment type="subcellular location">
    <subcellularLocation>
        <location evidence="1">Membrane</location>
        <topology evidence="1">Single-pass membrane protein</topology>
    </subcellularLocation>
</comment>
<dbReference type="RefSeq" id="WP_046849488.1">
    <property type="nucleotide sequence ID" value="NZ_CP011451.1"/>
</dbReference>
<dbReference type="PATRIC" id="fig|44574.3.peg.1345"/>
<feature type="transmembrane region" description="Helical" evidence="8">
    <location>
        <begin position="7"/>
        <end position="31"/>
    </location>
</feature>
<keyword evidence="11" id="KW-1185">Reference proteome</keyword>
<keyword evidence="4 8" id="KW-0812">Transmembrane</keyword>
<dbReference type="KEGG" id="nco:AAW31_05600"/>
<dbReference type="InterPro" id="IPR001082">
    <property type="entry name" value="Pilin"/>
</dbReference>
<proteinExistence type="inferred from homology"/>
<evidence type="ECO:0000313" key="11">
    <source>
        <dbReference type="Proteomes" id="UP000034156"/>
    </source>
</evidence>
<keyword evidence="5 8" id="KW-1133">Transmembrane helix</keyword>
<dbReference type="GO" id="GO:0015627">
    <property type="term" value="C:type II protein secretion system complex"/>
    <property type="evidence" value="ECO:0007669"/>
    <property type="project" value="InterPro"/>
</dbReference>
<evidence type="ECO:0000256" key="5">
    <source>
        <dbReference type="ARBA" id="ARBA00022989"/>
    </source>
</evidence>
<dbReference type="PROSITE" id="PS00409">
    <property type="entry name" value="PROKAR_NTER_METHYL"/>
    <property type="match status" value="1"/>
</dbReference>
<dbReference type="AlphaFoldDB" id="A0A0F7KF02"/>
<dbReference type="InterPro" id="IPR012902">
    <property type="entry name" value="N_methyl_site"/>
</dbReference>
<dbReference type="OrthoDB" id="8607132at2"/>
<dbReference type="InterPro" id="IPR045584">
    <property type="entry name" value="Pilin-like"/>
</dbReference>
<evidence type="ECO:0000256" key="2">
    <source>
        <dbReference type="ARBA" id="ARBA00005233"/>
    </source>
</evidence>
<dbReference type="GO" id="GO:0007155">
    <property type="term" value="P:cell adhesion"/>
    <property type="evidence" value="ECO:0007669"/>
    <property type="project" value="InterPro"/>
</dbReference>